<reference evidence="1 2" key="1">
    <citation type="journal article" date="2015" name="Genome Biol.">
        <title>Comparative genomics of Steinernema reveals deeply conserved gene regulatory networks.</title>
        <authorList>
            <person name="Dillman A.R."/>
            <person name="Macchietto M."/>
            <person name="Porter C.F."/>
            <person name="Rogers A."/>
            <person name="Williams B."/>
            <person name="Antoshechkin I."/>
            <person name="Lee M.M."/>
            <person name="Goodwin Z."/>
            <person name="Lu X."/>
            <person name="Lewis E.E."/>
            <person name="Goodrich-Blair H."/>
            <person name="Stock S.P."/>
            <person name="Adams B.J."/>
            <person name="Sternberg P.W."/>
            <person name="Mortazavi A."/>
        </authorList>
    </citation>
    <scope>NUCLEOTIDE SEQUENCE [LARGE SCALE GENOMIC DNA]</scope>
    <source>
        <strain evidence="1 2">ALL</strain>
    </source>
</reference>
<dbReference type="Gene3D" id="1.10.1410.10">
    <property type="match status" value="1"/>
</dbReference>
<dbReference type="EMBL" id="AZBU02000006">
    <property type="protein sequence ID" value="TKR73514.1"/>
    <property type="molecule type" value="Genomic_DNA"/>
</dbReference>
<accession>A0A4U5MUV5</accession>
<proteinExistence type="predicted"/>
<reference evidence="1 2" key="2">
    <citation type="journal article" date="2019" name="G3 (Bethesda)">
        <title>Hybrid Assembly of the Genome of the Entomopathogenic Nematode Steinernema carpocapsae Identifies the X-Chromosome.</title>
        <authorList>
            <person name="Serra L."/>
            <person name="Macchietto M."/>
            <person name="Macias-Munoz A."/>
            <person name="McGill C.J."/>
            <person name="Rodriguez I.M."/>
            <person name="Rodriguez B."/>
            <person name="Murad R."/>
            <person name="Mortazavi A."/>
        </authorList>
    </citation>
    <scope>NUCLEOTIDE SEQUENCE [LARGE SCALE GENOMIC DNA]</scope>
    <source>
        <strain evidence="1 2">ALL</strain>
    </source>
</reference>
<evidence type="ECO:0008006" key="3">
    <source>
        <dbReference type="Google" id="ProtNLM"/>
    </source>
</evidence>
<dbReference type="AlphaFoldDB" id="A0A4U5MUV5"/>
<name>A0A4U5MUV5_STECR</name>
<dbReference type="SUPFAM" id="SSF81631">
    <property type="entry name" value="PAP/OAS1 substrate-binding domain"/>
    <property type="match status" value="1"/>
</dbReference>
<gene>
    <name evidence="1" type="ORF">L596_020815</name>
</gene>
<dbReference type="GO" id="GO:0046872">
    <property type="term" value="F:metal ion binding"/>
    <property type="evidence" value="ECO:0007669"/>
    <property type="project" value="UniProtKB-KW"/>
</dbReference>
<dbReference type="Proteomes" id="UP000298663">
    <property type="component" value="Unassembled WGS sequence"/>
</dbReference>
<evidence type="ECO:0000313" key="2">
    <source>
        <dbReference type="Proteomes" id="UP000298663"/>
    </source>
</evidence>
<evidence type="ECO:0000313" key="1">
    <source>
        <dbReference type="EMBL" id="TKR73514.1"/>
    </source>
</evidence>
<comment type="caution">
    <text evidence="1">The sequence shown here is derived from an EMBL/GenBank/DDBJ whole genome shotgun (WGS) entry which is preliminary data.</text>
</comment>
<keyword evidence="2" id="KW-1185">Reference proteome</keyword>
<sequence>MSLEHRFTSFDHWPELQGHFYQNNLIVISLATRNLPESENAGRLFLDFLRFYATEFDEANAVQITQSSPLSRESLGCVSRFIAIEGKPYNWQ</sequence>
<dbReference type="OrthoDB" id="5848875at2759"/>
<protein>
    <recommendedName>
        <fullName evidence="3">PAP-associated domain-containing protein</fullName>
    </recommendedName>
</protein>
<organism evidence="1 2">
    <name type="scientific">Steinernema carpocapsae</name>
    <name type="common">Entomopathogenic nematode</name>
    <dbReference type="NCBI Taxonomy" id="34508"/>
    <lineage>
        <taxon>Eukaryota</taxon>
        <taxon>Metazoa</taxon>
        <taxon>Ecdysozoa</taxon>
        <taxon>Nematoda</taxon>
        <taxon>Chromadorea</taxon>
        <taxon>Rhabditida</taxon>
        <taxon>Tylenchina</taxon>
        <taxon>Panagrolaimomorpha</taxon>
        <taxon>Strongyloidoidea</taxon>
        <taxon>Steinernematidae</taxon>
        <taxon>Steinernema</taxon>
    </lineage>
</organism>